<keyword evidence="6" id="KW-0812">Transmembrane</keyword>
<name>A0A5N6QLP0_9ROSI</name>
<keyword evidence="7" id="KW-0479">Metal-binding</keyword>
<evidence type="ECO:0000313" key="17">
    <source>
        <dbReference type="Proteomes" id="UP000327013"/>
    </source>
</evidence>
<keyword evidence="8 14" id="KW-0863">Zinc-finger</keyword>
<dbReference type="SUPFAM" id="SSF57850">
    <property type="entry name" value="RING/U-box"/>
    <property type="match status" value="1"/>
</dbReference>
<evidence type="ECO:0000256" key="2">
    <source>
        <dbReference type="ARBA" id="ARBA00004167"/>
    </source>
</evidence>
<comment type="pathway">
    <text evidence="3">Protein modification; protein ubiquitination.</text>
</comment>
<dbReference type="InterPro" id="IPR001841">
    <property type="entry name" value="Znf_RING"/>
</dbReference>
<evidence type="ECO:0000256" key="4">
    <source>
        <dbReference type="ARBA" id="ARBA00012483"/>
    </source>
</evidence>
<evidence type="ECO:0000256" key="9">
    <source>
        <dbReference type="ARBA" id="ARBA00022786"/>
    </source>
</evidence>
<comment type="catalytic activity">
    <reaction evidence="1">
        <text>S-ubiquitinyl-[E2 ubiquitin-conjugating enzyme]-L-cysteine + [acceptor protein]-L-lysine = [E2 ubiquitin-conjugating enzyme]-L-cysteine + N(6)-ubiquitinyl-[acceptor protein]-L-lysine.</text>
        <dbReference type="EC" id="2.3.2.27"/>
    </reaction>
</comment>
<evidence type="ECO:0000256" key="14">
    <source>
        <dbReference type="PROSITE-ProRule" id="PRU00175"/>
    </source>
</evidence>
<evidence type="ECO:0000256" key="1">
    <source>
        <dbReference type="ARBA" id="ARBA00000900"/>
    </source>
</evidence>
<dbReference type="PROSITE" id="PS50089">
    <property type="entry name" value="ZF_RING_2"/>
    <property type="match status" value="1"/>
</dbReference>
<evidence type="ECO:0000256" key="10">
    <source>
        <dbReference type="ARBA" id="ARBA00022833"/>
    </source>
</evidence>
<gene>
    <name evidence="16" type="ORF">FH972_003542</name>
</gene>
<dbReference type="GO" id="GO:0016020">
    <property type="term" value="C:membrane"/>
    <property type="evidence" value="ECO:0007669"/>
    <property type="project" value="UniProtKB-SubCell"/>
</dbReference>
<dbReference type="EC" id="2.3.2.27" evidence="4"/>
<evidence type="ECO:0000313" key="16">
    <source>
        <dbReference type="EMBL" id="KAE7999060.1"/>
    </source>
</evidence>
<keyword evidence="10" id="KW-0862">Zinc</keyword>
<organism evidence="16 17">
    <name type="scientific">Carpinus fangiana</name>
    <dbReference type="NCBI Taxonomy" id="176857"/>
    <lineage>
        <taxon>Eukaryota</taxon>
        <taxon>Viridiplantae</taxon>
        <taxon>Streptophyta</taxon>
        <taxon>Embryophyta</taxon>
        <taxon>Tracheophyta</taxon>
        <taxon>Spermatophyta</taxon>
        <taxon>Magnoliopsida</taxon>
        <taxon>eudicotyledons</taxon>
        <taxon>Gunneridae</taxon>
        <taxon>Pentapetalae</taxon>
        <taxon>rosids</taxon>
        <taxon>fabids</taxon>
        <taxon>Fagales</taxon>
        <taxon>Betulaceae</taxon>
        <taxon>Carpinus</taxon>
    </lineage>
</organism>
<dbReference type="GO" id="GO:0016567">
    <property type="term" value="P:protein ubiquitination"/>
    <property type="evidence" value="ECO:0007669"/>
    <property type="project" value="UniProtKB-UniPathway"/>
</dbReference>
<evidence type="ECO:0000256" key="13">
    <source>
        <dbReference type="ARBA" id="ARBA00024209"/>
    </source>
</evidence>
<dbReference type="CDD" id="cd16461">
    <property type="entry name" value="RING-H2_EL5-like"/>
    <property type="match status" value="1"/>
</dbReference>
<evidence type="ECO:0000256" key="3">
    <source>
        <dbReference type="ARBA" id="ARBA00004906"/>
    </source>
</evidence>
<reference evidence="16 17" key="1">
    <citation type="submission" date="2019-06" db="EMBL/GenBank/DDBJ databases">
        <title>A chromosomal-level reference genome of Carpinus fangiana (Coryloideae, Betulaceae).</title>
        <authorList>
            <person name="Yang X."/>
            <person name="Wang Z."/>
            <person name="Zhang L."/>
            <person name="Hao G."/>
            <person name="Liu J."/>
            <person name="Yang Y."/>
        </authorList>
    </citation>
    <scope>NUCLEOTIDE SEQUENCE [LARGE SCALE GENOMIC DNA]</scope>
    <source>
        <strain evidence="16">Cfa_2016G</strain>
        <tissue evidence="16">Leaf</tissue>
    </source>
</reference>
<dbReference type="GO" id="GO:0008270">
    <property type="term" value="F:zinc ion binding"/>
    <property type="evidence" value="ECO:0007669"/>
    <property type="project" value="UniProtKB-KW"/>
</dbReference>
<evidence type="ECO:0000256" key="7">
    <source>
        <dbReference type="ARBA" id="ARBA00022723"/>
    </source>
</evidence>
<evidence type="ECO:0000256" key="12">
    <source>
        <dbReference type="ARBA" id="ARBA00023136"/>
    </source>
</evidence>
<keyword evidence="11" id="KW-1133">Transmembrane helix</keyword>
<evidence type="ECO:0000259" key="15">
    <source>
        <dbReference type="PROSITE" id="PS50089"/>
    </source>
</evidence>
<dbReference type="Pfam" id="PF13639">
    <property type="entry name" value="zf-RING_2"/>
    <property type="match status" value="1"/>
</dbReference>
<evidence type="ECO:0000256" key="8">
    <source>
        <dbReference type="ARBA" id="ARBA00022771"/>
    </source>
</evidence>
<evidence type="ECO:0000256" key="11">
    <source>
        <dbReference type="ARBA" id="ARBA00022989"/>
    </source>
</evidence>
<proteinExistence type="inferred from homology"/>
<dbReference type="InterPro" id="IPR013083">
    <property type="entry name" value="Znf_RING/FYVE/PHD"/>
</dbReference>
<comment type="similarity">
    <text evidence="13">Belongs to the RING-type zinc finger family. ATL subfamily.</text>
</comment>
<feature type="domain" description="RING-type" evidence="15">
    <location>
        <begin position="64"/>
        <end position="106"/>
    </location>
</feature>
<dbReference type="Gene3D" id="3.30.40.10">
    <property type="entry name" value="Zinc/RING finger domain, C3HC4 (zinc finger)"/>
    <property type="match status" value="1"/>
</dbReference>
<keyword evidence="9" id="KW-0833">Ubl conjugation pathway</keyword>
<dbReference type="PANTHER" id="PTHR46913">
    <property type="entry name" value="RING-H2 FINGER PROTEIN ATL16"/>
    <property type="match status" value="1"/>
</dbReference>
<dbReference type="InterPro" id="IPR044600">
    <property type="entry name" value="ATL1/ATL16-like"/>
</dbReference>
<keyword evidence="12" id="KW-0472">Membrane</keyword>
<dbReference type="SMART" id="SM00184">
    <property type="entry name" value="RING"/>
    <property type="match status" value="1"/>
</dbReference>
<dbReference type="Proteomes" id="UP000327013">
    <property type="component" value="Chromosome 1"/>
</dbReference>
<evidence type="ECO:0000256" key="5">
    <source>
        <dbReference type="ARBA" id="ARBA00022679"/>
    </source>
</evidence>
<protein>
    <recommendedName>
        <fullName evidence="4">RING-type E3 ubiquitin transferase</fullName>
        <ecNumber evidence="4">2.3.2.27</ecNumber>
    </recommendedName>
</protein>
<dbReference type="PANTHER" id="PTHR46913:SF1">
    <property type="entry name" value="RING-H2 FINGER PROTEIN ATL16"/>
    <property type="match status" value="1"/>
</dbReference>
<dbReference type="UniPathway" id="UPA00143"/>
<comment type="subcellular location">
    <subcellularLocation>
        <location evidence="2">Membrane</location>
        <topology evidence="2">Single-pass membrane protein</topology>
    </subcellularLocation>
</comment>
<evidence type="ECO:0000256" key="6">
    <source>
        <dbReference type="ARBA" id="ARBA00022692"/>
    </source>
</evidence>
<accession>A0A5N6QLP0</accession>
<dbReference type="AlphaFoldDB" id="A0A5N6QLP0"/>
<dbReference type="OrthoDB" id="9984778at2759"/>
<keyword evidence="17" id="KW-1185">Reference proteome</keyword>
<keyword evidence="5" id="KW-0808">Transferase</keyword>
<dbReference type="EMBL" id="CM017321">
    <property type="protein sequence ID" value="KAE7999060.1"/>
    <property type="molecule type" value="Genomic_DNA"/>
</dbReference>
<sequence length="136" mass="14945">MFGWCAYNRLLHPPAAGAGAADKKSFGSVRLSPALVSTFKYGKKGVDSVNAEEEEEVCERDDECVVCLNGFEDDEDVRQLPRCKHCFHAACIDMWLCSHSKCPLCRTPVDSMSKQKAAMAAPKESSQEVVVAIDIM</sequence>
<dbReference type="GO" id="GO:0061630">
    <property type="term" value="F:ubiquitin protein ligase activity"/>
    <property type="evidence" value="ECO:0007669"/>
    <property type="project" value="UniProtKB-EC"/>
</dbReference>